<reference evidence="11 12" key="1">
    <citation type="submission" date="2023-07" db="EMBL/GenBank/DDBJ databases">
        <title>Sequencing the genomes of 1000 actinobacteria strains.</title>
        <authorList>
            <person name="Klenk H.-P."/>
        </authorList>
    </citation>
    <scope>NUCLEOTIDE SEQUENCE [LARGE SCALE GENOMIC DNA]</scope>
    <source>
        <strain evidence="11 12">DSM 15539</strain>
    </source>
</reference>
<gene>
    <name evidence="11" type="ORF">J2S36_001412</name>
</gene>
<comment type="pathway">
    <text evidence="3">Cofactor biosynthesis; tetrahydrofolate biosynthesis; 7,8-dihydrofolate from 2-amino-4-hydroxy-6-hydroxymethyl-7,8-dihydropteridine diphosphate and 4-aminobenzoate: step 1/2.</text>
</comment>
<dbReference type="EMBL" id="JAVDUJ010000001">
    <property type="protein sequence ID" value="MDR6939869.1"/>
    <property type="molecule type" value="Genomic_DNA"/>
</dbReference>
<dbReference type="RefSeq" id="WP_309956888.1">
    <property type="nucleotide sequence ID" value="NZ_JAVDUJ010000001.1"/>
</dbReference>
<dbReference type="Proteomes" id="UP001266099">
    <property type="component" value="Unassembled WGS sequence"/>
</dbReference>
<dbReference type="InterPro" id="IPR011005">
    <property type="entry name" value="Dihydropteroate_synth-like_sf"/>
</dbReference>
<sequence>MGILNVTPDSFSDGGKWADAQCAIDHGQELLAQGAQIIDIGGESTRPGAQALSADEEWERIAPVVRALAPLCEVSVDTYHAYTAQKAVEAGAAIVNDVSGGQIDAQMFATVANLDCKYILQHSRGSFAQMNSFAEYHGEINDVVISELLARRDLAVAAGISPERIVLDPGLGFAKLGMQDWQILRATERYLDLGHKILIGHSRKRFLASLAGADLPAAARDFATGTVSGVLSQIRGAISGAGVWAVRVHNVEATRQAINAIKMMDLQTVLPSDLG</sequence>
<evidence type="ECO:0000256" key="8">
    <source>
        <dbReference type="ARBA" id="ARBA00022842"/>
    </source>
</evidence>
<dbReference type="InterPro" id="IPR045031">
    <property type="entry name" value="DHP_synth-like"/>
</dbReference>
<protein>
    <recommendedName>
        <fullName evidence="5">dihydropteroate synthase</fullName>
        <ecNumber evidence="5">2.5.1.15</ecNumber>
    </recommendedName>
</protein>
<dbReference type="GO" id="GO:0004156">
    <property type="term" value="F:dihydropteroate synthase activity"/>
    <property type="evidence" value="ECO:0007669"/>
    <property type="project" value="UniProtKB-EC"/>
</dbReference>
<comment type="similarity">
    <text evidence="4">Belongs to the DHPS family.</text>
</comment>
<dbReference type="PROSITE" id="PS00793">
    <property type="entry name" value="DHPS_2"/>
    <property type="match status" value="1"/>
</dbReference>
<evidence type="ECO:0000256" key="6">
    <source>
        <dbReference type="ARBA" id="ARBA00022679"/>
    </source>
</evidence>
<comment type="caution">
    <text evidence="11">The sequence shown here is derived from an EMBL/GenBank/DDBJ whole genome shotgun (WGS) entry which is preliminary data.</text>
</comment>
<keyword evidence="6 11" id="KW-0808">Transferase</keyword>
<organism evidence="11 12">
    <name type="scientific">Arcanobacterium hippocoleae</name>
    <dbReference type="NCBI Taxonomy" id="149017"/>
    <lineage>
        <taxon>Bacteria</taxon>
        <taxon>Bacillati</taxon>
        <taxon>Actinomycetota</taxon>
        <taxon>Actinomycetes</taxon>
        <taxon>Actinomycetales</taxon>
        <taxon>Actinomycetaceae</taxon>
        <taxon>Arcanobacterium</taxon>
    </lineage>
</organism>
<dbReference type="PANTHER" id="PTHR20941:SF1">
    <property type="entry name" value="FOLIC ACID SYNTHESIS PROTEIN FOL1"/>
    <property type="match status" value="1"/>
</dbReference>
<feature type="domain" description="Pterin-binding" evidence="10">
    <location>
        <begin position="1"/>
        <end position="259"/>
    </location>
</feature>
<dbReference type="EC" id="2.5.1.15" evidence="5"/>
<dbReference type="InterPro" id="IPR006390">
    <property type="entry name" value="DHP_synth_dom"/>
</dbReference>
<evidence type="ECO:0000256" key="1">
    <source>
        <dbReference type="ARBA" id="ARBA00000012"/>
    </source>
</evidence>
<keyword evidence="7" id="KW-0479">Metal-binding</keyword>
<dbReference type="Pfam" id="PF00809">
    <property type="entry name" value="Pterin_bind"/>
    <property type="match status" value="1"/>
</dbReference>
<dbReference type="CDD" id="cd00739">
    <property type="entry name" value="DHPS"/>
    <property type="match status" value="1"/>
</dbReference>
<evidence type="ECO:0000256" key="2">
    <source>
        <dbReference type="ARBA" id="ARBA00001946"/>
    </source>
</evidence>
<keyword evidence="12" id="KW-1185">Reference proteome</keyword>
<evidence type="ECO:0000256" key="9">
    <source>
        <dbReference type="ARBA" id="ARBA00022909"/>
    </source>
</evidence>
<name>A0ABU1T3C9_9ACTO</name>
<evidence type="ECO:0000256" key="3">
    <source>
        <dbReference type="ARBA" id="ARBA00004763"/>
    </source>
</evidence>
<dbReference type="NCBIfam" id="TIGR01496">
    <property type="entry name" value="DHPS"/>
    <property type="match status" value="1"/>
</dbReference>
<keyword evidence="9" id="KW-0289">Folate biosynthesis</keyword>
<evidence type="ECO:0000313" key="12">
    <source>
        <dbReference type="Proteomes" id="UP001266099"/>
    </source>
</evidence>
<comment type="catalytic activity">
    <reaction evidence="1">
        <text>(7,8-dihydropterin-6-yl)methyl diphosphate + 4-aminobenzoate = 7,8-dihydropteroate + diphosphate</text>
        <dbReference type="Rhea" id="RHEA:19949"/>
        <dbReference type="ChEBI" id="CHEBI:17836"/>
        <dbReference type="ChEBI" id="CHEBI:17839"/>
        <dbReference type="ChEBI" id="CHEBI:33019"/>
        <dbReference type="ChEBI" id="CHEBI:72950"/>
        <dbReference type="EC" id="2.5.1.15"/>
    </reaction>
</comment>
<evidence type="ECO:0000256" key="5">
    <source>
        <dbReference type="ARBA" id="ARBA00012458"/>
    </source>
</evidence>
<proteinExistence type="inferred from homology"/>
<evidence type="ECO:0000259" key="10">
    <source>
        <dbReference type="PROSITE" id="PS50972"/>
    </source>
</evidence>
<accession>A0ABU1T3C9</accession>
<dbReference type="PANTHER" id="PTHR20941">
    <property type="entry name" value="FOLATE SYNTHESIS PROTEINS"/>
    <property type="match status" value="1"/>
</dbReference>
<dbReference type="Gene3D" id="3.20.20.20">
    <property type="entry name" value="Dihydropteroate synthase-like"/>
    <property type="match status" value="1"/>
</dbReference>
<dbReference type="PROSITE" id="PS50972">
    <property type="entry name" value="PTERIN_BINDING"/>
    <property type="match status" value="1"/>
</dbReference>
<evidence type="ECO:0000256" key="4">
    <source>
        <dbReference type="ARBA" id="ARBA00009503"/>
    </source>
</evidence>
<evidence type="ECO:0000256" key="7">
    <source>
        <dbReference type="ARBA" id="ARBA00022723"/>
    </source>
</evidence>
<comment type="cofactor">
    <cofactor evidence="2">
        <name>Mg(2+)</name>
        <dbReference type="ChEBI" id="CHEBI:18420"/>
    </cofactor>
</comment>
<keyword evidence="8" id="KW-0460">Magnesium</keyword>
<evidence type="ECO:0000313" key="11">
    <source>
        <dbReference type="EMBL" id="MDR6939869.1"/>
    </source>
</evidence>
<dbReference type="InterPro" id="IPR000489">
    <property type="entry name" value="Pterin-binding_dom"/>
</dbReference>
<dbReference type="SUPFAM" id="SSF51717">
    <property type="entry name" value="Dihydropteroate synthetase-like"/>
    <property type="match status" value="1"/>
</dbReference>